<accession>A0A1J5QM29</accession>
<keyword evidence="1" id="KW-0812">Transmembrane</keyword>
<proteinExistence type="predicted"/>
<feature type="transmembrane region" description="Helical" evidence="1">
    <location>
        <begin position="116"/>
        <end position="136"/>
    </location>
</feature>
<keyword evidence="1" id="KW-0472">Membrane</keyword>
<dbReference type="EMBL" id="MLJW01000606">
    <property type="protein sequence ID" value="OIQ84601.1"/>
    <property type="molecule type" value="Genomic_DNA"/>
</dbReference>
<evidence type="ECO:0000256" key="1">
    <source>
        <dbReference type="SAM" id="Phobius"/>
    </source>
</evidence>
<name>A0A1J5QM29_9ZZZZ</name>
<gene>
    <name evidence="2" type="ORF">GALL_335860</name>
</gene>
<keyword evidence="1" id="KW-1133">Transmembrane helix</keyword>
<reference evidence="2" key="1">
    <citation type="submission" date="2016-10" db="EMBL/GenBank/DDBJ databases">
        <title>Sequence of Gallionella enrichment culture.</title>
        <authorList>
            <person name="Poehlein A."/>
            <person name="Muehling M."/>
            <person name="Daniel R."/>
        </authorList>
    </citation>
    <scope>NUCLEOTIDE SEQUENCE</scope>
</reference>
<dbReference type="AlphaFoldDB" id="A0A1J5QM29"/>
<protein>
    <submittedName>
        <fullName evidence="2">Uncharacterized protein</fullName>
    </submittedName>
</protein>
<sequence length="174" mass="18251">MEFRGQDPMSTSSSAAPDGSTAALGYLTGALNSDEVGDDAAAMRLVRSAVSGPPSRMDVYLIRNEWGPQLGVDDLRWITGHARACAETLDLRRAVGVPAAVAGALSFVFLVNAFSVLGLVLGLGSLVLTGAAGWAWRTGTRAPHARTWTDLLEHATSDAIEREASNVRSGRVDG</sequence>
<comment type="caution">
    <text evidence="2">The sequence shown here is derived from an EMBL/GenBank/DDBJ whole genome shotgun (WGS) entry which is preliminary data.</text>
</comment>
<organism evidence="2">
    <name type="scientific">mine drainage metagenome</name>
    <dbReference type="NCBI Taxonomy" id="410659"/>
    <lineage>
        <taxon>unclassified sequences</taxon>
        <taxon>metagenomes</taxon>
        <taxon>ecological metagenomes</taxon>
    </lineage>
</organism>
<evidence type="ECO:0000313" key="2">
    <source>
        <dbReference type="EMBL" id="OIQ84601.1"/>
    </source>
</evidence>